<evidence type="ECO:0000313" key="6">
    <source>
        <dbReference type="EMBL" id="GIG51272.1"/>
    </source>
</evidence>
<comment type="function">
    <text evidence="2">Pyridoxal 5'-phosphate (PLP)-binding protein, which is involved in PLP homeostasis.</text>
</comment>
<dbReference type="InterPro" id="IPR011078">
    <property type="entry name" value="PyrdxlP_homeostasis"/>
</dbReference>
<evidence type="ECO:0000256" key="4">
    <source>
        <dbReference type="RuleBase" id="RU004514"/>
    </source>
</evidence>
<dbReference type="InterPro" id="IPR029066">
    <property type="entry name" value="PLP-binding_barrel"/>
</dbReference>
<sequence length="233" mass="24398">MSDARTEEIGRNLAAVRERIAAACRAAGRDPAEVTLVAVTKTHPADDVARLASLGVLDVGENRDQEAAPKAAATPAELRWHFIGQLQRNKARSVVSYASVVHSVDSLRLVDALVDAAVKAERETPLGALVQVSLDDDEHRGGAVTGIIEHMAESIAASPVLTLKGVMAVAPLGWEPDAAFARLADVSARLRVAFPGADWISAGMSDDLESAISHGSTHVRVGSALLGNRPPLG</sequence>
<evidence type="ECO:0000256" key="1">
    <source>
        <dbReference type="ARBA" id="ARBA00022898"/>
    </source>
</evidence>
<dbReference type="SUPFAM" id="SSF51419">
    <property type="entry name" value="PLP-binding barrel"/>
    <property type="match status" value="1"/>
</dbReference>
<dbReference type="Gene3D" id="3.20.20.10">
    <property type="entry name" value="Alanine racemase"/>
    <property type="match status" value="1"/>
</dbReference>
<evidence type="ECO:0000313" key="7">
    <source>
        <dbReference type="Proteomes" id="UP000660611"/>
    </source>
</evidence>
<dbReference type="GO" id="GO:0030170">
    <property type="term" value="F:pyridoxal phosphate binding"/>
    <property type="evidence" value="ECO:0007669"/>
    <property type="project" value="UniProtKB-UniRule"/>
</dbReference>
<name>A0A919PX37_9ACTN</name>
<dbReference type="EMBL" id="BONQ01000152">
    <property type="protein sequence ID" value="GIG51272.1"/>
    <property type="molecule type" value="Genomic_DNA"/>
</dbReference>
<feature type="modified residue" description="N6-(pyridoxal phosphate)lysine" evidence="2 3">
    <location>
        <position position="41"/>
    </location>
</feature>
<comment type="similarity">
    <text evidence="2 4">Belongs to the pyridoxal phosphate-binding protein YggS/PROSC family.</text>
</comment>
<comment type="caution">
    <text evidence="6">The sequence shown here is derived from an EMBL/GenBank/DDBJ whole genome shotgun (WGS) entry which is preliminary data.</text>
</comment>
<proteinExistence type="inferred from homology"/>
<evidence type="ECO:0000256" key="3">
    <source>
        <dbReference type="PIRSR" id="PIRSR004848-1"/>
    </source>
</evidence>
<dbReference type="InterPro" id="IPR001608">
    <property type="entry name" value="Ala_racemase_N"/>
</dbReference>
<dbReference type="RefSeq" id="WP_203852889.1">
    <property type="nucleotide sequence ID" value="NZ_BAAAVW010000031.1"/>
</dbReference>
<comment type="cofactor">
    <cofactor evidence="3">
        <name>pyridoxal 5'-phosphate</name>
        <dbReference type="ChEBI" id="CHEBI:597326"/>
    </cofactor>
</comment>
<dbReference type="AlphaFoldDB" id="A0A919PX37"/>
<organism evidence="6 7">
    <name type="scientific">Dactylosporangium siamense</name>
    <dbReference type="NCBI Taxonomy" id="685454"/>
    <lineage>
        <taxon>Bacteria</taxon>
        <taxon>Bacillati</taxon>
        <taxon>Actinomycetota</taxon>
        <taxon>Actinomycetes</taxon>
        <taxon>Micromonosporales</taxon>
        <taxon>Micromonosporaceae</taxon>
        <taxon>Dactylosporangium</taxon>
    </lineage>
</organism>
<dbReference type="PROSITE" id="PS01211">
    <property type="entry name" value="UPF0001"/>
    <property type="match status" value="1"/>
</dbReference>
<dbReference type="PANTHER" id="PTHR10146:SF14">
    <property type="entry name" value="PYRIDOXAL PHOSPHATE HOMEOSTASIS PROTEIN"/>
    <property type="match status" value="1"/>
</dbReference>
<dbReference type="PANTHER" id="PTHR10146">
    <property type="entry name" value="PROLINE SYNTHETASE CO-TRANSCRIBED BACTERIAL HOMOLOG PROTEIN"/>
    <property type="match status" value="1"/>
</dbReference>
<dbReference type="PIRSF" id="PIRSF004848">
    <property type="entry name" value="YBL036c_PLPDEIII"/>
    <property type="match status" value="1"/>
</dbReference>
<keyword evidence="1 2" id="KW-0663">Pyridoxal phosphate</keyword>
<feature type="domain" description="Alanine racemase N-terminal" evidence="5">
    <location>
        <begin position="12"/>
        <end position="230"/>
    </location>
</feature>
<dbReference type="NCBIfam" id="TIGR00044">
    <property type="entry name" value="YggS family pyridoxal phosphate-dependent enzyme"/>
    <property type="match status" value="1"/>
</dbReference>
<dbReference type="HAMAP" id="MF_02087">
    <property type="entry name" value="PLP_homeostasis"/>
    <property type="match status" value="1"/>
</dbReference>
<gene>
    <name evidence="6" type="ORF">Dsi01nite_093130</name>
</gene>
<accession>A0A919PX37</accession>
<dbReference type="Pfam" id="PF01168">
    <property type="entry name" value="Ala_racemase_N"/>
    <property type="match status" value="1"/>
</dbReference>
<keyword evidence="7" id="KW-1185">Reference proteome</keyword>
<protein>
    <recommendedName>
        <fullName evidence="2">Pyridoxal phosphate homeostasis protein</fullName>
        <shortName evidence="2">PLP homeostasis protein</shortName>
    </recommendedName>
</protein>
<dbReference type="Proteomes" id="UP000660611">
    <property type="component" value="Unassembled WGS sequence"/>
</dbReference>
<evidence type="ECO:0000256" key="2">
    <source>
        <dbReference type="HAMAP-Rule" id="MF_02087"/>
    </source>
</evidence>
<evidence type="ECO:0000259" key="5">
    <source>
        <dbReference type="Pfam" id="PF01168"/>
    </source>
</evidence>
<dbReference type="CDD" id="cd00635">
    <property type="entry name" value="PLPDE_III_YBL036c_like"/>
    <property type="match status" value="1"/>
</dbReference>
<reference evidence="6" key="1">
    <citation type="submission" date="2021-01" db="EMBL/GenBank/DDBJ databases">
        <title>Whole genome shotgun sequence of Dactylosporangium siamense NBRC 106093.</title>
        <authorList>
            <person name="Komaki H."/>
            <person name="Tamura T."/>
        </authorList>
    </citation>
    <scope>NUCLEOTIDE SEQUENCE</scope>
    <source>
        <strain evidence="6">NBRC 106093</strain>
    </source>
</reference>